<dbReference type="SUPFAM" id="SSF55781">
    <property type="entry name" value="GAF domain-like"/>
    <property type="match status" value="1"/>
</dbReference>
<dbReference type="OrthoDB" id="9812358at2"/>
<protein>
    <submittedName>
        <fullName evidence="2">Diguanylate cyclase</fullName>
    </submittedName>
</protein>
<dbReference type="Pfam" id="PF01590">
    <property type="entry name" value="GAF"/>
    <property type="match status" value="1"/>
</dbReference>
<evidence type="ECO:0000259" key="1">
    <source>
        <dbReference type="PROSITE" id="PS50887"/>
    </source>
</evidence>
<dbReference type="InterPro" id="IPR000160">
    <property type="entry name" value="GGDEF_dom"/>
</dbReference>
<dbReference type="PANTHER" id="PTHR43102">
    <property type="entry name" value="SLR1143 PROTEIN"/>
    <property type="match status" value="1"/>
</dbReference>
<accession>A0A1E5INU2</accession>
<comment type="caution">
    <text evidence="2">The sequence shown here is derived from an EMBL/GenBank/DDBJ whole genome shotgun (WGS) entry which is preliminary data.</text>
</comment>
<evidence type="ECO:0000313" key="2">
    <source>
        <dbReference type="EMBL" id="OEG72200.1"/>
    </source>
</evidence>
<reference evidence="2 3" key="1">
    <citation type="submission" date="2016-07" db="EMBL/GenBank/DDBJ databases">
        <title>Whole-genome of two Shewanella species isolated from a digestive organ of sea cucumber Apostichopus japonicus Selenka 1867.</title>
        <authorList>
            <person name="Hong H.-H."/>
            <person name="Choi H."/>
            <person name="Cheon S."/>
            <person name="Oh J.-S."/>
            <person name="Lee H.-G."/>
            <person name="Park C."/>
        </authorList>
    </citation>
    <scope>NUCLEOTIDE SEQUENCE [LARGE SCALE GENOMIC DNA]</scope>
    <source>
        <strain evidence="2 3">CSB03KR</strain>
    </source>
</reference>
<dbReference type="SMART" id="SM00267">
    <property type="entry name" value="GGDEF"/>
    <property type="match status" value="1"/>
</dbReference>
<dbReference type="PANTHER" id="PTHR43102:SF2">
    <property type="entry name" value="GAF DOMAIN-CONTAINING PROTEIN"/>
    <property type="match status" value="1"/>
</dbReference>
<dbReference type="CDD" id="cd01949">
    <property type="entry name" value="GGDEF"/>
    <property type="match status" value="1"/>
</dbReference>
<dbReference type="Gene3D" id="3.30.70.270">
    <property type="match status" value="1"/>
</dbReference>
<proteinExistence type="predicted"/>
<sequence>MLVPKIPKDESTRLATLNALQVLDTSPEERFDRVTRLARRLFGVNIALVSLVDENRQWFKSAMGLDAKETPRDISFCGHAILGDELFYIQDTLLDERFADNPLVTRAPHIRFYAGQPLRAANGQKIGTLCIIHDEPKTLTHEDMETLVDLSSMVEHELAAISLATLDELTGITNRRGFCILADKALTMSRRRGLCSSLVFIDLDSFKPINDQYGHQVGDEALRLFSQQMVDTFRDSDILGRVGGDEFIVLLSDSTMRSAIEAIDRFNLDLSKSLQREKAPYQLNFSYGVMEIPADSDIALDTAIEEADQRMYLQKYGKKVNHNSSKTKGQPGLD</sequence>
<dbReference type="InterPro" id="IPR003018">
    <property type="entry name" value="GAF"/>
</dbReference>
<dbReference type="RefSeq" id="WP_069672091.1">
    <property type="nucleotide sequence ID" value="NZ_MCBT01000048.1"/>
</dbReference>
<dbReference type="EMBL" id="MCBT01000048">
    <property type="protein sequence ID" value="OEG72200.1"/>
    <property type="molecule type" value="Genomic_DNA"/>
</dbReference>
<dbReference type="SMART" id="SM00065">
    <property type="entry name" value="GAF"/>
    <property type="match status" value="1"/>
</dbReference>
<feature type="domain" description="GGDEF" evidence="1">
    <location>
        <begin position="194"/>
        <end position="326"/>
    </location>
</feature>
<dbReference type="STRING" id="23.BEL05_04210"/>
<dbReference type="PROSITE" id="PS50887">
    <property type="entry name" value="GGDEF"/>
    <property type="match status" value="1"/>
</dbReference>
<gene>
    <name evidence="2" type="ORF">BEL05_04210</name>
</gene>
<dbReference type="SUPFAM" id="SSF55073">
    <property type="entry name" value="Nucleotide cyclase"/>
    <property type="match status" value="1"/>
</dbReference>
<dbReference type="AlphaFoldDB" id="A0A1E5INU2"/>
<name>A0A1E5INU2_SHECO</name>
<dbReference type="NCBIfam" id="TIGR00254">
    <property type="entry name" value="GGDEF"/>
    <property type="match status" value="1"/>
</dbReference>
<dbReference type="InterPro" id="IPR029787">
    <property type="entry name" value="Nucleotide_cyclase"/>
</dbReference>
<dbReference type="Pfam" id="PF00990">
    <property type="entry name" value="GGDEF"/>
    <property type="match status" value="1"/>
</dbReference>
<dbReference type="InterPro" id="IPR029016">
    <property type="entry name" value="GAF-like_dom_sf"/>
</dbReference>
<organism evidence="2 3">
    <name type="scientific">Shewanella colwelliana</name>
    <name type="common">Alteromonas colwelliana</name>
    <dbReference type="NCBI Taxonomy" id="23"/>
    <lineage>
        <taxon>Bacteria</taxon>
        <taxon>Pseudomonadati</taxon>
        <taxon>Pseudomonadota</taxon>
        <taxon>Gammaproteobacteria</taxon>
        <taxon>Alteromonadales</taxon>
        <taxon>Shewanellaceae</taxon>
        <taxon>Shewanella</taxon>
    </lineage>
</organism>
<evidence type="ECO:0000313" key="3">
    <source>
        <dbReference type="Proteomes" id="UP000095230"/>
    </source>
</evidence>
<dbReference type="Gene3D" id="3.30.450.40">
    <property type="match status" value="1"/>
</dbReference>
<dbReference type="Proteomes" id="UP000095230">
    <property type="component" value="Unassembled WGS sequence"/>
</dbReference>
<dbReference type="InterPro" id="IPR043128">
    <property type="entry name" value="Rev_trsase/Diguanyl_cyclase"/>
</dbReference>